<dbReference type="STRING" id="1760988.SAMN02949497_1734"/>
<name>A0A1Y6CUT9_9GAMM</name>
<dbReference type="RefSeq" id="WP_085211784.1">
    <property type="nucleotide sequence ID" value="NZ_FXAM01000001.1"/>
</dbReference>
<dbReference type="InterPro" id="IPR006441">
    <property type="entry name" value="Phage_P2_GpN"/>
</dbReference>
<reference evidence="1 2" key="1">
    <citation type="submission" date="2016-12" db="EMBL/GenBank/DDBJ databases">
        <authorList>
            <person name="Song W.-J."/>
            <person name="Kurnit D.M."/>
        </authorList>
    </citation>
    <scope>NUCLEOTIDE SEQUENCE [LARGE SCALE GENOMIC DNA]</scope>
    <source>
        <strain evidence="1 2">175</strain>
    </source>
</reference>
<organism evidence="1 2">
    <name type="scientific">Methylomagnum ishizawai</name>
    <dbReference type="NCBI Taxonomy" id="1760988"/>
    <lineage>
        <taxon>Bacteria</taxon>
        <taxon>Pseudomonadati</taxon>
        <taxon>Pseudomonadota</taxon>
        <taxon>Gammaproteobacteria</taxon>
        <taxon>Methylococcales</taxon>
        <taxon>Methylococcaceae</taxon>
        <taxon>Methylomagnum</taxon>
    </lineage>
</organism>
<dbReference type="Pfam" id="PF05125">
    <property type="entry name" value="Phage_cap_P2"/>
    <property type="match status" value="1"/>
</dbReference>
<sequence>MGILSDTGRRRAEEFRSQLRQFHGATDGVQAFTVDPARAQEIHLLMAQDASPYLGLIDNQPRSDMRGDVLYMGDSGLVSSRTNTAAPGTERTLKSVHSLDKNTYDMYPVERDIKIGYSVIDSWSHLPNFMDVWAAMVRRAIGNDILRVGWNGTSYAASTDMTTYPQGQDVAKGWLELARDSDSAEDYYVDGSGGEVALGSEEFPNLDYIVATTKGRVHVVYRNDPNLVAIVSQNLIDHEEQQFYKQNGRKPTEKSKLLENGIIVKTYGGLPAYSPPFLPDGVVGCTTWKNLQRLFQPSSMRRKVEDKPELNAYADWNSDNECYAIGDYRAFALVDGITIEETQPLE</sequence>
<keyword evidence="2" id="KW-1185">Reference proteome</keyword>
<gene>
    <name evidence="1" type="ORF">SAMN02949497_1734</name>
</gene>
<dbReference type="Proteomes" id="UP000192923">
    <property type="component" value="Unassembled WGS sequence"/>
</dbReference>
<dbReference type="OrthoDB" id="5464529at2"/>
<dbReference type="AlphaFoldDB" id="A0A1Y6CUT9"/>
<accession>A0A1Y6CUT9</accession>
<proteinExistence type="predicted"/>
<evidence type="ECO:0000313" key="1">
    <source>
        <dbReference type="EMBL" id="SMF94419.1"/>
    </source>
</evidence>
<evidence type="ECO:0000313" key="2">
    <source>
        <dbReference type="Proteomes" id="UP000192923"/>
    </source>
</evidence>
<protein>
    <submittedName>
        <fullName evidence="1">Phage major capsid protein, P2 family</fullName>
    </submittedName>
</protein>
<dbReference type="EMBL" id="FXAM01000001">
    <property type="protein sequence ID" value="SMF94419.1"/>
    <property type="molecule type" value="Genomic_DNA"/>
</dbReference>